<evidence type="ECO:0000259" key="10">
    <source>
        <dbReference type="PROSITE" id="PS51283"/>
    </source>
</evidence>
<keyword evidence="5" id="KW-0833">Ubl conjugation pathway</keyword>
<dbReference type="PROSITE" id="PS00972">
    <property type="entry name" value="USP_1"/>
    <property type="match status" value="1"/>
</dbReference>
<comment type="catalytic activity">
    <reaction evidence="1">
        <text>Thiol-dependent hydrolysis of ester, thioester, amide, peptide and isopeptide bonds formed by the C-terminal Gly of ubiquitin (a 76-residue protein attached to proteins as an intracellular targeting signal).</text>
        <dbReference type="EC" id="3.4.19.12"/>
    </reaction>
</comment>
<evidence type="ECO:0000256" key="6">
    <source>
        <dbReference type="ARBA" id="ARBA00022801"/>
    </source>
</evidence>
<dbReference type="PROSITE" id="PS50235">
    <property type="entry name" value="USP_3"/>
    <property type="match status" value="1"/>
</dbReference>
<dbReference type="InterPro" id="IPR035927">
    <property type="entry name" value="DUSP-like_sf"/>
</dbReference>
<dbReference type="EMBL" id="JAIXMP010000021">
    <property type="protein sequence ID" value="KAI9256600.1"/>
    <property type="molecule type" value="Genomic_DNA"/>
</dbReference>
<reference evidence="11" key="1">
    <citation type="journal article" date="2022" name="IScience">
        <title>Evolution of zygomycete secretomes and the origins of terrestrial fungal ecologies.</title>
        <authorList>
            <person name="Chang Y."/>
            <person name="Wang Y."/>
            <person name="Mondo S."/>
            <person name="Ahrendt S."/>
            <person name="Andreopoulos W."/>
            <person name="Barry K."/>
            <person name="Beard J."/>
            <person name="Benny G.L."/>
            <person name="Blankenship S."/>
            <person name="Bonito G."/>
            <person name="Cuomo C."/>
            <person name="Desiro A."/>
            <person name="Gervers K.A."/>
            <person name="Hundley H."/>
            <person name="Kuo A."/>
            <person name="LaButti K."/>
            <person name="Lang B.F."/>
            <person name="Lipzen A."/>
            <person name="O'Donnell K."/>
            <person name="Pangilinan J."/>
            <person name="Reynolds N."/>
            <person name="Sandor L."/>
            <person name="Smith M.E."/>
            <person name="Tsang A."/>
            <person name="Grigoriev I.V."/>
            <person name="Stajich J.E."/>
            <person name="Spatafora J.W."/>
        </authorList>
    </citation>
    <scope>NUCLEOTIDE SEQUENCE</scope>
    <source>
        <strain evidence="11">RSA 2281</strain>
    </source>
</reference>
<dbReference type="Pfam" id="PF06337">
    <property type="entry name" value="DUSP"/>
    <property type="match status" value="2"/>
</dbReference>
<dbReference type="Pfam" id="PF00443">
    <property type="entry name" value="UCH"/>
    <property type="match status" value="1"/>
</dbReference>
<dbReference type="InterPro" id="IPR038765">
    <property type="entry name" value="Papain-like_cys_pep_sf"/>
</dbReference>
<dbReference type="InterPro" id="IPR001394">
    <property type="entry name" value="Peptidase_C19_UCH"/>
</dbReference>
<comment type="similarity">
    <text evidence="2">Belongs to the peptidase C19 family.</text>
</comment>
<evidence type="ECO:0000256" key="3">
    <source>
        <dbReference type="ARBA" id="ARBA00012759"/>
    </source>
</evidence>
<evidence type="ECO:0000256" key="1">
    <source>
        <dbReference type="ARBA" id="ARBA00000707"/>
    </source>
</evidence>
<dbReference type="SUPFAM" id="SSF143791">
    <property type="entry name" value="DUSP-like"/>
    <property type="match status" value="2"/>
</dbReference>
<accession>A0AAD5K909</accession>
<organism evidence="11 12">
    <name type="scientific">Phascolomyces articulosus</name>
    <dbReference type="NCBI Taxonomy" id="60185"/>
    <lineage>
        <taxon>Eukaryota</taxon>
        <taxon>Fungi</taxon>
        <taxon>Fungi incertae sedis</taxon>
        <taxon>Mucoromycota</taxon>
        <taxon>Mucoromycotina</taxon>
        <taxon>Mucoromycetes</taxon>
        <taxon>Mucorales</taxon>
        <taxon>Lichtheimiaceae</taxon>
        <taxon>Phascolomyces</taxon>
    </lineage>
</organism>
<dbReference type="InterPro" id="IPR018200">
    <property type="entry name" value="USP_CS"/>
</dbReference>
<keyword evidence="4" id="KW-0645">Protease</keyword>
<dbReference type="InterPro" id="IPR006615">
    <property type="entry name" value="Pept_C19_DUSP"/>
</dbReference>
<keyword evidence="7" id="KW-0788">Thiol protease</keyword>
<evidence type="ECO:0000256" key="7">
    <source>
        <dbReference type="ARBA" id="ARBA00022807"/>
    </source>
</evidence>
<feature type="compositionally biased region" description="Basic and acidic residues" evidence="8">
    <location>
        <begin position="27"/>
        <end position="42"/>
    </location>
</feature>
<protein>
    <recommendedName>
        <fullName evidence="3">ubiquitinyl hydrolase 1</fullName>
        <ecNumber evidence="3">3.4.19.12</ecNumber>
    </recommendedName>
</protein>
<gene>
    <name evidence="11" type="ORF">BDA99DRAFT_516870</name>
</gene>
<dbReference type="Gene3D" id="3.90.70.10">
    <property type="entry name" value="Cysteine proteinases"/>
    <property type="match status" value="2"/>
</dbReference>
<dbReference type="PROSITE" id="PS51283">
    <property type="entry name" value="DUSP"/>
    <property type="match status" value="2"/>
</dbReference>
<dbReference type="Gene3D" id="3.30.2230.10">
    <property type="entry name" value="DUSP-like"/>
    <property type="match status" value="2"/>
</dbReference>
<dbReference type="PANTHER" id="PTHR21646">
    <property type="entry name" value="UBIQUITIN CARBOXYL-TERMINAL HYDROLASE"/>
    <property type="match status" value="1"/>
</dbReference>
<feature type="domain" description="DUSP" evidence="10">
    <location>
        <begin position="43"/>
        <end position="165"/>
    </location>
</feature>
<evidence type="ECO:0000313" key="11">
    <source>
        <dbReference type="EMBL" id="KAI9256600.1"/>
    </source>
</evidence>
<name>A0AAD5K909_9FUNG</name>
<sequence length="1450" mass="163755">MEHENQTSLNLASLEKDAETRETVIHNDHADPTIHVDNDDNKSNQNEEQEPLTPAKQLLYFNKVTSAIPDPNEDCYVIPKLWFRHWKSYCESYSRQLYEGRQGNHDDDGGISNPGRVDNNLITDEDGNMFSYLSEEDIVILPKRIIEIYEKNYGITGPMIKKALPGGSFESLQSINIRIYIAKSGDPSSAGRAITISISDAATPKALTQVIEQALSLSPGTNIRLWKLAYKPDNVFDPFILSDAEEIDQHDDSYEPIAHFSLDRCGCFIQVLSPSITTTYNNEGGEIMHQDDDIDVEIDSTVPREKQVELIKKLEEYYSYRRTPGDVWYTFPKEWRQKWYRYCTTPDAPSPGPVDIRSFFEDDGGLKADLSIETDFEYIPKKAWSHFHVWYGSNYQPLPRSVLSDGYVEGLYPTDIQVYIVKAASATLSLSNVLSFELLDSATLSTLKYLIEDKLAIPRDVKYHLWRLAEDPEEEEPFIDPTMLAEAQRISDDDGSRNISDLELDAYPCAIELILVDEEEEEELETANLKTLTSASSSPGPMMTSPPGIDMDGYDEPPPSYNSLDGPYIFPKMDLSKRRGSKSDGDIDDEIEQAPEYEPGHCGLMNMGNTCYMNSALQCLSNTASLTQYFLEEKYKGELNRDNPLGMHGELAEAYGDLIKDMWSGRFSSLAPRHFKYTISRFNSTFLGYRQHDSQELLSFLLDGLHEDLNRIIKKPYVELPDFDDMPDGEVAMRCWEYHKARNDSIIVDLFQGQFKSRLTCEECQKVSIMFDPFMYLSLPLPVQKKTHIKIVYVPYDPSERQRYMKLTFQSNASIEQLQELVAQRANIDDPTTLLVAEIYQQSVYKVYLPYEPISGIAPSDTIYVYQLPIPVPNAQPVRKKRVKRNGGCSSSDEGNEEGEWIVFPVYCVTPKDIGSSSNTYTSYRFSTSSSYTQFGGPIVLAMRSDEASSASNIYRLIAEHIERFAAVKLFEEVKESPRQDVTNNSTDEDEDDDEAMELDPPPAQKSIHTSAAVTAAGGRRMEPIKNLFTMKLFWESGYRFAGSNEILPAIDPLKGGLADLVERASTTNTTMGPMIGPSMNKQDIEEADALPFGDSFNDDVDEEFETNREQLETTITAATSTLLDNDPSGNDVDGDLKNDPMVTDTNTPSGKDDQHPSDEEEDLEELDKGQSPASATTDGRNSSTSAIIPSASGGLPSPTSWTTASSPKPFVKQGEGIVIVWSTRKAQEMFGGMLRVDDRAWDDIDKDDHHHADDAMNDEDENKDKLITLEHCLNEFTREETLSEQDLWYCPRCKKHQLAKKKIDLWCLPEIMVIHLKRFSSTRVLRDKIDILVDFPVKELDMTEWVASSAEERARQFGDSPDDNQIIYDLYGVDNHMGGMGGGHYTAFAQNPESNEWFRFNDSHVSPVHNVDSVRTEAAYLLFYKRRRNNTGSNNSVASSVSTNNSQQE</sequence>
<keyword evidence="6" id="KW-0378">Hydrolase</keyword>
<comment type="caution">
    <text evidence="11">The sequence shown here is derived from an EMBL/GenBank/DDBJ whole genome shotgun (WGS) entry which is preliminary data.</text>
</comment>
<feature type="region of interest" description="Disordered" evidence="8">
    <location>
        <begin position="27"/>
        <end position="53"/>
    </location>
</feature>
<dbReference type="GO" id="GO:0006508">
    <property type="term" value="P:proteolysis"/>
    <property type="evidence" value="ECO:0007669"/>
    <property type="project" value="UniProtKB-KW"/>
</dbReference>
<feature type="compositionally biased region" description="Low complexity" evidence="8">
    <location>
        <begin position="1197"/>
        <end position="1210"/>
    </location>
</feature>
<feature type="region of interest" description="Disordered" evidence="8">
    <location>
        <begin position="530"/>
        <end position="550"/>
    </location>
</feature>
<feature type="compositionally biased region" description="Polar residues" evidence="8">
    <location>
        <begin position="1172"/>
        <end position="1188"/>
    </location>
</feature>
<feature type="region of interest" description="Disordered" evidence="8">
    <location>
        <begin position="976"/>
        <end position="1011"/>
    </location>
</feature>
<evidence type="ECO:0000313" key="12">
    <source>
        <dbReference type="Proteomes" id="UP001209540"/>
    </source>
</evidence>
<feature type="domain" description="DUSP" evidence="10">
    <location>
        <begin position="302"/>
        <end position="403"/>
    </location>
</feature>
<feature type="region of interest" description="Disordered" evidence="8">
    <location>
        <begin position="1119"/>
        <end position="1210"/>
    </location>
</feature>
<feature type="domain" description="USP" evidence="9">
    <location>
        <begin position="602"/>
        <end position="1428"/>
    </location>
</feature>
<evidence type="ECO:0000256" key="2">
    <source>
        <dbReference type="ARBA" id="ARBA00009085"/>
    </source>
</evidence>
<dbReference type="GO" id="GO:0004843">
    <property type="term" value="F:cysteine-type deubiquitinase activity"/>
    <property type="evidence" value="ECO:0007669"/>
    <property type="project" value="UniProtKB-EC"/>
</dbReference>
<dbReference type="PANTHER" id="PTHR21646:SF24">
    <property type="entry name" value="UBIQUITIN CARBOXYL-TERMINAL HYDROLASE"/>
    <property type="match status" value="1"/>
</dbReference>
<feature type="compositionally biased region" description="Low complexity" evidence="8">
    <location>
        <begin position="533"/>
        <end position="548"/>
    </location>
</feature>
<dbReference type="SUPFAM" id="SSF54001">
    <property type="entry name" value="Cysteine proteinases"/>
    <property type="match status" value="1"/>
</dbReference>
<dbReference type="InterPro" id="IPR050185">
    <property type="entry name" value="Ub_carboxyl-term_hydrolase"/>
</dbReference>
<dbReference type="SMART" id="SM00695">
    <property type="entry name" value="DUSP"/>
    <property type="match status" value="2"/>
</dbReference>
<evidence type="ECO:0000256" key="5">
    <source>
        <dbReference type="ARBA" id="ARBA00022786"/>
    </source>
</evidence>
<evidence type="ECO:0000256" key="4">
    <source>
        <dbReference type="ARBA" id="ARBA00022670"/>
    </source>
</evidence>
<dbReference type="GO" id="GO:0016579">
    <property type="term" value="P:protein deubiquitination"/>
    <property type="evidence" value="ECO:0007669"/>
    <property type="project" value="InterPro"/>
</dbReference>
<evidence type="ECO:0000256" key="8">
    <source>
        <dbReference type="SAM" id="MobiDB-lite"/>
    </source>
</evidence>
<feature type="compositionally biased region" description="Acidic residues" evidence="8">
    <location>
        <begin position="987"/>
        <end position="998"/>
    </location>
</feature>
<dbReference type="Proteomes" id="UP001209540">
    <property type="component" value="Unassembled WGS sequence"/>
</dbReference>
<keyword evidence="12" id="KW-1185">Reference proteome</keyword>
<dbReference type="EC" id="3.4.19.12" evidence="3"/>
<proteinExistence type="inferred from homology"/>
<dbReference type="InterPro" id="IPR028889">
    <property type="entry name" value="USP"/>
</dbReference>
<reference evidence="11" key="2">
    <citation type="submission" date="2023-02" db="EMBL/GenBank/DDBJ databases">
        <authorList>
            <consortium name="DOE Joint Genome Institute"/>
            <person name="Mondo S.J."/>
            <person name="Chang Y."/>
            <person name="Wang Y."/>
            <person name="Ahrendt S."/>
            <person name="Andreopoulos W."/>
            <person name="Barry K."/>
            <person name="Beard J."/>
            <person name="Benny G.L."/>
            <person name="Blankenship S."/>
            <person name="Bonito G."/>
            <person name="Cuomo C."/>
            <person name="Desiro A."/>
            <person name="Gervers K.A."/>
            <person name="Hundley H."/>
            <person name="Kuo A."/>
            <person name="LaButti K."/>
            <person name="Lang B.F."/>
            <person name="Lipzen A."/>
            <person name="O'Donnell K."/>
            <person name="Pangilinan J."/>
            <person name="Reynolds N."/>
            <person name="Sandor L."/>
            <person name="Smith M.W."/>
            <person name="Tsang A."/>
            <person name="Grigoriev I.V."/>
            <person name="Stajich J.E."/>
            <person name="Spatafora J.W."/>
        </authorList>
    </citation>
    <scope>NUCLEOTIDE SEQUENCE</scope>
    <source>
        <strain evidence="11">RSA 2281</strain>
    </source>
</reference>
<dbReference type="PROSITE" id="PS00973">
    <property type="entry name" value="USP_2"/>
    <property type="match status" value="1"/>
</dbReference>
<evidence type="ECO:0000259" key="9">
    <source>
        <dbReference type="PROSITE" id="PS50235"/>
    </source>
</evidence>